<evidence type="ECO:0000256" key="6">
    <source>
        <dbReference type="RuleBase" id="RU003983"/>
    </source>
</evidence>
<comment type="cofactor">
    <cofactor evidence="6">
        <name>Zn(2+)</name>
        <dbReference type="ChEBI" id="CHEBI:29105"/>
    </cofactor>
    <text evidence="6">Binds 1 zinc ion per subunit.</text>
</comment>
<dbReference type="AlphaFoldDB" id="A0A2Z4AJH8"/>
<evidence type="ECO:0000313" key="8">
    <source>
        <dbReference type="EMBL" id="AWT60307.1"/>
    </source>
</evidence>
<proteinExistence type="inferred from homology"/>
<dbReference type="Gene3D" id="3.30.2010.10">
    <property type="entry name" value="Metalloproteases ('zincins'), catalytic domain"/>
    <property type="match status" value="1"/>
</dbReference>
<dbReference type="GO" id="GO:0051603">
    <property type="term" value="P:proteolysis involved in protein catabolic process"/>
    <property type="evidence" value="ECO:0007669"/>
    <property type="project" value="TreeGrafter"/>
</dbReference>
<dbReference type="KEGG" id="mtar:DF168_01513"/>
<evidence type="ECO:0000256" key="1">
    <source>
        <dbReference type="ARBA" id="ARBA00022670"/>
    </source>
</evidence>
<gene>
    <name evidence="8" type="primary">bepA_2</name>
    <name evidence="8" type="ORF">DF168_01513</name>
</gene>
<evidence type="ECO:0000256" key="2">
    <source>
        <dbReference type="ARBA" id="ARBA00022723"/>
    </source>
</evidence>
<feature type="domain" description="Peptidase M48" evidence="7">
    <location>
        <begin position="69"/>
        <end position="250"/>
    </location>
</feature>
<dbReference type="CDD" id="cd07331">
    <property type="entry name" value="M48C_Oma1_like"/>
    <property type="match status" value="1"/>
</dbReference>
<sequence length="278" mass="30514">MRKQPILFSGIAFGLLLLGIPGCNTVPVTGRTAINMVSDEYVIKESIRQFDLMKSQYPLSKNLGYIKMVREVGEKVIAAASTDIYLTEWEFLVFENPSIFNAFAMPGGKIGVFTGLFKAVKTDGELAIVIGHEIAHMTAKHVNERLSKQKLSQAGRVGLAIITSGQSSLVQGAILDTYGLGCSMGGLGFNRKMEKEADEIGLIYAARAGYNPTAAYALWERILAENSNLALSKPLSTHPSYLTRIRNLREAMPEAIEEYEITQSSVHKTNHMEGIIIQ</sequence>
<dbReference type="PANTHER" id="PTHR22726">
    <property type="entry name" value="METALLOENDOPEPTIDASE OMA1"/>
    <property type="match status" value="1"/>
</dbReference>
<name>A0A2Z4AJH8_9BACT</name>
<dbReference type="InterPro" id="IPR051156">
    <property type="entry name" value="Mito/Outer_Membr_Metalloprot"/>
</dbReference>
<dbReference type="EMBL" id="CP029803">
    <property type="protein sequence ID" value="AWT60307.1"/>
    <property type="molecule type" value="Genomic_DNA"/>
</dbReference>
<dbReference type="GO" id="GO:0046872">
    <property type="term" value="F:metal ion binding"/>
    <property type="evidence" value="ECO:0007669"/>
    <property type="project" value="UniProtKB-KW"/>
</dbReference>
<dbReference type="Pfam" id="PF01435">
    <property type="entry name" value="Peptidase_M48"/>
    <property type="match status" value="1"/>
</dbReference>
<dbReference type="GO" id="GO:0016020">
    <property type="term" value="C:membrane"/>
    <property type="evidence" value="ECO:0007669"/>
    <property type="project" value="TreeGrafter"/>
</dbReference>
<evidence type="ECO:0000313" key="9">
    <source>
        <dbReference type="Proteomes" id="UP000247465"/>
    </source>
</evidence>
<dbReference type="EC" id="3.4.-.-" evidence="8"/>
<accession>A0A2Z4AJH8</accession>
<keyword evidence="3 6" id="KW-0378">Hydrolase</keyword>
<evidence type="ECO:0000256" key="5">
    <source>
        <dbReference type="ARBA" id="ARBA00023049"/>
    </source>
</evidence>
<evidence type="ECO:0000256" key="4">
    <source>
        <dbReference type="ARBA" id="ARBA00022833"/>
    </source>
</evidence>
<evidence type="ECO:0000259" key="7">
    <source>
        <dbReference type="Pfam" id="PF01435"/>
    </source>
</evidence>
<reference evidence="8 9" key="1">
    <citation type="submission" date="2018-06" db="EMBL/GenBank/DDBJ databases">
        <title>Draft Genome Sequence of a Novel Marine Bacterium Related to the Verrucomicrobia.</title>
        <authorList>
            <person name="Vosseberg J."/>
            <person name="Martijn J."/>
            <person name="Ettema T.J.G."/>
        </authorList>
    </citation>
    <scope>NUCLEOTIDE SEQUENCE [LARGE SCALE GENOMIC DNA]</scope>
    <source>
        <strain evidence="8">TARA_B100001123</strain>
    </source>
</reference>
<comment type="similarity">
    <text evidence="6">Belongs to the peptidase M48 family.</text>
</comment>
<keyword evidence="1 6" id="KW-0645">Protease</keyword>
<keyword evidence="5 6" id="KW-0482">Metalloprotease</keyword>
<dbReference type="Proteomes" id="UP000247465">
    <property type="component" value="Chromosome"/>
</dbReference>
<protein>
    <submittedName>
        <fullName evidence="8">Beta-barrel assembly-enhancing protease</fullName>
        <ecNumber evidence="8">3.4.-.-</ecNumber>
    </submittedName>
</protein>
<keyword evidence="2" id="KW-0479">Metal-binding</keyword>
<dbReference type="PANTHER" id="PTHR22726:SF1">
    <property type="entry name" value="METALLOENDOPEPTIDASE OMA1, MITOCHONDRIAL"/>
    <property type="match status" value="1"/>
</dbReference>
<dbReference type="InterPro" id="IPR001915">
    <property type="entry name" value="Peptidase_M48"/>
</dbReference>
<organism evidence="8 9">
    <name type="scientific">Candidatus Moanibacter tarae</name>
    <dbReference type="NCBI Taxonomy" id="2200854"/>
    <lineage>
        <taxon>Bacteria</taxon>
        <taxon>Pseudomonadati</taxon>
        <taxon>Verrucomicrobiota</taxon>
        <taxon>Opitutia</taxon>
        <taxon>Puniceicoccales</taxon>
        <taxon>Puniceicoccales incertae sedis</taxon>
        <taxon>Candidatus Moanibacter</taxon>
    </lineage>
</organism>
<keyword evidence="4 6" id="KW-0862">Zinc</keyword>
<evidence type="ECO:0000256" key="3">
    <source>
        <dbReference type="ARBA" id="ARBA00022801"/>
    </source>
</evidence>
<dbReference type="GO" id="GO:0004222">
    <property type="term" value="F:metalloendopeptidase activity"/>
    <property type="evidence" value="ECO:0007669"/>
    <property type="project" value="InterPro"/>
</dbReference>